<dbReference type="InterPro" id="IPR058240">
    <property type="entry name" value="rSAM_sf"/>
</dbReference>
<evidence type="ECO:0000313" key="10">
    <source>
        <dbReference type="EMBL" id="MFC5469716.1"/>
    </source>
</evidence>
<comment type="cofactor">
    <cofactor evidence="1">
        <name>[4Fe-4S] cluster</name>
        <dbReference type="ChEBI" id="CHEBI:49883"/>
    </cofactor>
</comment>
<comment type="caution">
    <text evidence="10">The sequence shown here is derived from an EMBL/GenBank/DDBJ whole genome shotgun (WGS) entry which is preliminary data.</text>
</comment>
<dbReference type="Proteomes" id="UP001596105">
    <property type="component" value="Unassembled WGS sequence"/>
</dbReference>
<dbReference type="InterPro" id="IPR013785">
    <property type="entry name" value="Aldolase_TIM"/>
</dbReference>
<evidence type="ECO:0000256" key="1">
    <source>
        <dbReference type="ARBA" id="ARBA00001966"/>
    </source>
</evidence>
<dbReference type="Pfam" id="PF04055">
    <property type="entry name" value="Radical_SAM"/>
    <property type="match status" value="1"/>
</dbReference>
<dbReference type="CDD" id="cd21109">
    <property type="entry name" value="SPASM"/>
    <property type="match status" value="1"/>
</dbReference>
<dbReference type="CDD" id="cd01335">
    <property type="entry name" value="Radical_SAM"/>
    <property type="match status" value="1"/>
</dbReference>
<evidence type="ECO:0000256" key="3">
    <source>
        <dbReference type="ARBA" id="ARBA00022691"/>
    </source>
</evidence>
<evidence type="ECO:0000256" key="6">
    <source>
        <dbReference type="ARBA" id="ARBA00023004"/>
    </source>
</evidence>
<dbReference type="PROSITE" id="PS01305">
    <property type="entry name" value="MOAA_NIFB_PQQE"/>
    <property type="match status" value="1"/>
</dbReference>
<evidence type="ECO:0000259" key="8">
    <source>
        <dbReference type="Pfam" id="PF04055"/>
    </source>
</evidence>
<dbReference type="PANTHER" id="PTHR11228:SF7">
    <property type="entry name" value="PQQA PEPTIDE CYCLASE"/>
    <property type="match status" value="1"/>
</dbReference>
<gene>
    <name evidence="10" type="ORF">ACFPPD_13365</name>
</gene>
<dbReference type="RefSeq" id="WP_209745374.1">
    <property type="nucleotide sequence ID" value="NZ_JBHSMH010000041.1"/>
</dbReference>
<keyword evidence="6" id="KW-0408">Iron</keyword>
<dbReference type="SFLD" id="SFLDS00029">
    <property type="entry name" value="Radical_SAM"/>
    <property type="match status" value="1"/>
</dbReference>
<dbReference type="Pfam" id="PF13186">
    <property type="entry name" value="SPASM"/>
    <property type="match status" value="1"/>
</dbReference>
<keyword evidence="3" id="KW-0949">S-adenosyl-L-methionine</keyword>
<dbReference type="InterPro" id="IPR023885">
    <property type="entry name" value="4Fe4S-binding_SPASM_dom"/>
</dbReference>
<evidence type="ECO:0000256" key="7">
    <source>
        <dbReference type="ARBA" id="ARBA00023014"/>
    </source>
</evidence>
<protein>
    <submittedName>
        <fullName evidence="10">Radical SAM protein</fullName>
    </submittedName>
</protein>
<evidence type="ECO:0000256" key="4">
    <source>
        <dbReference type="ARBA" id="ARBA00022723"/>
    </source>
</evidence>
<name>A0ABW0LYB2_9BACL</name>
<dbReference type="SUPFAM" id="SSF102114">
    <property type="entry name" value="Radical SAM enzymes"/>
    <property type="match status" value="1"/>
</dbReference>
<dbReference type="Gene3D" id="3.20.20.70">
    <property type="entry name" value="Aldolase class I"/>
    <property type="match status" value="1"/>
</dbReference>
<accession>A0ABW0LYB2</accession>
<evidence type="ECO:0000256" key="2">
    <source>
        <dbReference type="ARBA" id="ARBA00022485"/>
    </source>
</evidence>
<feature type="domain" description="4Fe4S-binding SPASM" evidence="9">
    <location>
        <begin position="194"/>
        <end position="254"/>
    </location>
</feature>
<evidence type="ECO:0000256" key="5">
    <source>
        <dbReference type="ARBA" id="ARBA00023002"/>
    </source>
</evidence>
<dbReference type="PANTHER" id="PTHR11228">
    <property type="entry name" value="RADICAL SAM DOMAIN PROTEIN"/>
    <property type="match status" value="1"/>
</dbReference>
<dbReference type="InterPro" id="IPR050377">
    <property type="entry name" value="Radical_SAM_PqqE_MftC-like"/>
</dbReference>
<keyword evidence="5" id="KW-0560">Oxidoreductase</keyword>
<evidence type="ECO:0000313" key="11">
    <source>
        <dbReference type="Proteomes" id="UP001596105"/>
    </source>
</evidence>
<dbReference type="InterPro" id="IPR007197">
    <property type="entry name" value="rSAM"/>
</dbReference>
<feature type="domain" description="Radical SAM core" evidence="8">
    <location>
        <begin position="12"/>
        <end position="117"/>
    </location>
</feature>
<proteinExistence type="predicted"/>
<keyword evidence="4" id="KW-0479">Metal-binding</keyword>
<reference evidence="11" key="1">
    <citation type="journal article" date="2019" name="Int. J. Syst. Evol. Microbiol.">
        <title>The Global Catalogue of Microorganisms (GCM) 10K type strain sequencing project: providing services to taxonomists for standard genome sequencing and annotation.</title>
        <authorList>
            <consortium name="The Broad Institute Genomics Platform"/>
            <consortium name="The Broad Institute Genome Sequencing Center for Infectious Disease"/>
            <person name="Wu L."/>
            <person name="Ma J."/>
        </authorList>
    </citation>
    <scope>NUCLEOTIDE SEQUENCE [LARGE SCALE GENOMIC DNA]</scope>
    <source>
        <strain evidence="11">CCUG 57113</strain>
    </source>
</reference>
<organism evidence="10 11">
    <name type="scientific">Cohnella suwonensis</name>
    <dbReference type="NCBI Taxonomy" id="696072"/>
    <lineage>
        <taxon>Bacteria</taxon>
        <taxon>Bacillati</taxon>
        <taxon>Bacillota</taxon>
        <taxon>Bacilli</taxon>
        <taxon>Bacillales</taxon>
        <taxon>Paenibacillaceae</taxon>
        <taxon>Cohnella</taxon>
    </lineage>
</organism>
<evidence type="ECO:0000259" key="9">
    <source>
        <dbReference type="Pfam" id="PF13186"/>
    </source>
</evidence>
<keyword evidence="2" id="KW-0004">4Fe-4S</keyword>
<keyword evidence="11" id="KW-1185">Reference proteome</keyword>
<dbReference type="EMBL" id="JBHSMH010000041">
    <property type="protein sequence ID" value="MFC5469716.1"/>
    <property type="molecule type" value="Genomic_DNA"/>
</dbReference>
<keyword evidence="7" id="KW-0411">Iron-sulfur</keyword>
<dbReference type="InterPro" id="IPR000385">
    <property type="entry name" value="MoaA_NifB_PqqE_Fe-S-bd_CS"/>
</dbReference>
<dbReference type="SFLD" id="SFLDG01067">
    <property type="entry name" value="SPASM/twitch_domain_containing"/>
    <property type="match status" value="1"/>
</dbReference>
<sequence>MNMLDYPQRIAIELTPLCNLSCAMCPRHHITDTTGFITEELWFKLIDDISRNSPDTVVLPFWRGESLLHPQFLRLLEYALSKSIRIHVSTNGLLIDEKFADLLCRCEFVNISIHTVSGLKQAQSFSKLLKYKATKKPDVQISFVTGENTVRYLDDVILSRNLQGFDSVRLYKQHTINGDFGGIGTSLDVPRTYCAKLLDTLVIAYDGAISRCSHIWTPEQGPDLNQMSIQEAWESQVMEKIRKDYPDPYCAGCDQWMGRTLGESWRMEDGMVEQEKIWPSNEI</sequence>